<dbReference type="InterPro" id="IPR027417">
    <property type="entry name" value="P-loop_NTPase"/>
</dbReference>
<keyword evidence="13 14" id="KW-0342">GTP-binding</keyword>
<name>A0A5D0RLF1_9RHOB</name>
<dbReference type="UniPathway" id="UPA00148">
    <property type="reaction ID" value="UER00236"/>
</dbReference>
<feature type="active site" description="GMP-histidine intermediate" evidence="15">
    <location>
        <position position="54"/>
    </location>
</feature>
<comment type="catalytic activity">
    <reaction evidence="3">
        <text>adenosylcob(III)inamide + GTP = adenosylcob(III)inamide phosphate + GDP + H(+)</text>
        <dbReference type="Rhea" id="RHEA:15765"/>
        <dbReference type="ChEBI" id="CHEBI:2480"/>
        <dbReference type="ChEBI" id="CHEBI:15378"/>
        <dbReference type="ChEBI" id="CHEBI:37565"/>
        <dbReference type="ChEBI" id="CHEBI:58189"/>
        <dbReference type="ChEBI" id="CHEBI:58502"/>
        <dbReference type="EC" id="2.7.1.156"/>
    </reaction>
</comment>
<comment type="function">
    <text evidence="4 14">Catalyzes ATP-dependent phosphorylation of adenosylcobinamide and addition of GMP to adenosylcobinamide phosphate.</text>
</comment>
<organism evidence="17 18">
    <name type="scientific">Maritimibacter fusiformis</name>
    <dbReference type="NCBI Taxonomy" id="2603819"/>
    <lineage>
        <taxon>Bacteria</taxon>
        <taxon>Pseudomonadati</taxon>
        <taxon>Pseudomonadota</taxon>
        <taxon>Alphaproteobacteria</taxon>
        <taxon>Rhodobacterales</taxon>
        <taxon>Roseobacteraceae</taxon>
        <taxon>Maritimibacter</taxon>
    </lineage>
</organism>
<feature type="binding site" evidence="16">
    <location>
        <begin position="38"/>
        <end position="40"/>
    </location>
    <ligand>
        <name>GTP</name>
        <dbReference type="ChEBI" id="CHEBI:37565"/>
    </ligand>
</feature>
<feature type="binding site" evidence="16">
    <location>
        <begin position="55"/>
        <end position="58"/>
    </location>
    <ligand>
        <name>GTP</name>
        <dbReference type="ChEBI" id="CHEBI:37565"/>
    </ligand>
</feature>
<keyword evidence="12 14" id="KW-0067">ATP-binding</keyword>
<dbReference type="GO" id="GO:0008820">
    <property type="term" value="F:cobinamide phosphate guanylyltransferase activity"/>
    <property type="evidence" value="ECO:0007669"/>
    <property type="project" value="UniProtKB-UniRule"/>
</dbReference>
<dbReference type="CDD" id="cd00544">
    <property type="entry name" value="CobU"/>
    <property type="match status" value="1"/>
</dbReference>
<dbReference type="EMBL" id="VSIY01000004">
    <property type="protein sequence ID" value="TYB82283.1"/>
    <property type="molecule type" value="Genomic_DNA"/>
</dbReference>
<evidence type="ECO:0000256" key="12">
    <source>
        <dbReference type="ARBA" id="ARBA00022840"/>
    </source>
</evidence>
<accession>A0A5D0RLF1</accession>
<comment type="catalytic activity">
    <reaction evidence="2 14">
        <text>adenosylcob(III)inamide phosphate + GTP + H(+) = adenosylcob(III)inamide-GDP + diphosphate</text>
        <dbReference type="Rhea" id="RHEA:22712"/>
        <dbReference type="ChEBI" id="CHEBI:15378"/>
        <dbReference type="ChEBI" id="CHEBI:33019"/>
        <dbReference type="ChEBI" id="CHEBI:37565"/>
        <dbReference type="ChEBI" id="CHEBI:58502"/>
        <dbReference type="ChEBI" id="CHEBI:60487"/>
        <dbReference type="EC" id="2.7.7.62"/>
    </reaction>
</comment>
<keyword evidence="10 14" id="KW-0547">Nucleotide-binding</keyword>
<evidence type="ECO:0000256" key="7">
    <source>
        <dbReference type="ARBA" id="ARBA00007490"/>
    </source>
</evidence>
<comment type="catalytic activity">
    <reaction evidence="1 14">
        <text>adenosylcob(III)inamide + ATP = adenosylcob(III)inamide phosphate + ADP + H(+)</text>
        <dbReference type="Rhea" id="RHEA:15769"/>
        <dbReference type="ChEBI" id="CHEBI:2480"/>
        <dbReference type="ChEBI" id="CHEBI:15378"/>
        <dbReference type="ChEBI" id="CHEBI:30616"/>
        <dbReference type="ChEBI" id="CHEBI:58502"/>
        <dbReference type="ChEBI" id="CHEBI:456216"/>
        <dbReference type="EC" id="2.7.1.156"/>
    </reaction>
</comment>
<evidence type="ECO:0000256" key="8">
    <source>
        <dbReference type="ARBA" id="ARBA00022573"/>
    </source>
</evidence>
<dbReference type="PANTHER" id="PTHR34848:SF1">
    <property type="entry name" value="BIFUNCTIONAL ADENOSYLCOBALAMIN BIOSYNTHESIS PROTEIN COBU"/>
    <property type="match status" value="1"/>
</dbReference>
<evidence type="ECO:0000256" key="6">
    <source>
        <dbReference type="ARBA" id="ARBA00005159"/>
    </source>
</evidence>
<dbReference type="SUPFAM" id="SSF52540">
    <property type="entry name" value="P-loop containing nucleoside triphosphate hydrolases"/>
    <property type="match status" value="1"/>
</dbReference>
<dbReference type="Pfam" id="PF02283">
    <property type="entry name" value="CobU"/>
    <property type="match status" value="1"/>
</dbReference>
<evidence type="ECO:0000256" key="10">
    <source>
        <dbReference type="ARBA" id="ARBA00022741"/>
    </source>
</evidence>
<evidence type="ECO:0000256" key="15">
    <source>
        <dbReference type="PIRSR" id="PIRSR006135-1"/>
    </source>
</evidence>
<evidence type="ECO:0000256" key="9">
    <source>
        <dbReference type="ARBA" id="ARBA00022679"/>
    </source>
</evidence>
<sequence>MSIKLPEFTLVLGGAASGKSEAAERLVAGSGRAMTYIATATAGDDEMRAKIDAHRARRGARWSTVEAPFDLTEALAGVPAAGAVLVDCASLWLSNHLLSGHDLAREQARLLDAIAACPAPVVMVSNEVGSGGVSDNALARQFQTAQGRLNQTLAARAGLVVLVVAGLVQVLKGRMPEGTL</sequence>
<evidence type="ECO:0000256" key="11">
    <source>
        <dbReference type="ARBA" id="ARBA00022777"/>
    </source>
</evidence>
<comment type="pathway">
    <text evidence="5 14">Cofactor biosynthesis; adenosylcobalamin biosynthesis; adenosylcobalamin from cob(II)yrinate a,c-diamide: step 6/7.</text>
</comment>
<dbReference type="GO" id="GO:0005525">
    <property type="term" value="F:GTP binding"/>
    <property type="evidence" value="ECO:0007669"/>
    <property type="project" value="UniProtKB-UniRule"/>
</dbReference>
<evidence type="ECO:0000256" key="5">
    <source>
        <dbReference type="ARBA" id="ARBA00004692"/>
    </source>
</evidence>
<dbReference type="PANTHER" id="PTHR34848">
    <property type="match status" value="1"/>
</dbReference>
<dbReference type="GO" id="GO:0009236">
    <property type="term" value="P:cobalamin biosynthetic process"/>
    <property type="evidence" value="ECO:0007669"/>
    <property type="project" value="UniProtKB-UniRule"/>
</dbReference>
<evidence type="ECO:0000256" key="3">
    <source>
        <dbReference type="ARBA" id="ARBA00001522"/>
    </source>
</evidence>
<dbReference type="GO" id="GO:0043752">
    <property type="term" value="F:adenosylcobinamide kinase activity"/>
    <property type="evidence" value="ECO:0007669"/>
    <property type="project" value="UniProtKB-EC"/>
</dbReference>
<proteinExistence type="inferred from homology"/>
<dbReference type="EC" id="2.7.7.62" evidence="14"/>
<evidence type="ECO:0000256" key="2">
    <source>
        <dbReference type="ARBA" id="ARBA00000711"/>
    </source>
</evidence>
<dbReference type="Gene3D" id="3.40.50.300">
    <property type="entry name" value="P-loop containing nucleotide triphosphate hydrolases"/>
    <property type="match status" value="1"/>
</dbReference>
<reference evidence="17 18" key="1">
    <citation type="submission" date="2019-08" db="EMBL/GenBank/DDBJ databases">
        <title>Identification of a novel species of the genus Boseongicola.</title>
        <authorList>
            <person name="Zhang X.-Q."/>
        </authorList>
    </citation>
    <scope>NUCLEOTIDE SEQUENCE [LARGE SCALE GENOMIC DNA]</scope>
    <source>
        <strain evidence="17 18">HY14</strain>
    </source>
</reference>
<dbReference type="RefSeq" id="WP_148377046.1">
    <property type="nucleotide sequence ID" value="NZ_VSIY01000004.1"/>
</dbReference>
<evidence type="ECO:0000256" key="14">
    <source>
        <dbReference type="PIRNR" id="PIRNR006135"/>
    </source>
</evidence>
<dbReference type="Proteomes" id="UP000322080">
    <property type="component" value="Unassembled WGS sequence"/>
</dbReference>
<dbReference type="GO" id="GO:0005524">
    <property type="term" value="F:ATP binding"/>
    <property type="evidence" value="ECO:0007669"/>
    <property type="project" value="UniProtKB-UniRule"/>
</dbReference>
<evidence type="ECO:0000256" key="1">
    <source>
        <dbReference type="ARBA" id="ARBA00000312"/>
    </source>
</evidence>
<dbReference type="AlphaFoldDB" id="A0A5D0RLF1"/>
<dbReference type="NCBIfam" id="NF004469">
    <property type="entry name" value="PRK05800.1"/>
    <property type="match status" value="1"/>
</dbReference>
<comment type="pathway">
    <text evidence="6 14">Cofactor biosynthesis; adenosylcobalamin biosynthesis; adenosylcobalamin from cob(II)yrinate a,c-diamide: step 5/7.</text>
</comment>
<gene>
    <name evidence="17" type="primary">cobU</name>
    <name evidence="17" type="ORF">FVF75_06055</name>
</gene>
<keyword evidence="17" id="KW-0548">Nucleotidyltransferase</keyword>
<keyword evidence="18" id="KW-1185">Reference proteome</keyword>
<evidence type="ECO:0000256" key="4">
    <source>
        <dbReference type="ARBA" id="ARBA00003889"/>
    </source>
</evidence>
<evidence type="ECO:0000313" key="17">
    <source>
        <dbReference type="EMBL" id="TYB82283.1"/>
    </source>
</evidence>
<comment type="caution">
    <text evidence="17">The sequence shown here is derived from an EMBL/GenBank/DDBJ whole genome shotgun (WGS) entry which is preliminary data.</text>
</comment>
<evidence type="ECO:0000256" key="13">
    <source>
        <dbReference type="ARBA" id="ARBA00023134"/>
    </source>
</evidence>
<feature type="binding site" evidence="16">
    <location>
        <position position="66"/>
    </location>
    <ligand>
        <name>GTP</name>
        <dbReference type="ChEBI" id="CHEBI:37565"/>
    </ligand>
</feature>
<evidence type="ECO:0000256" key="16">
    <source>
        <dbReference type="PIRSR" id="PIRSR006135-2"/>
    </source>
</evidence>
<protein>
    <recommendedName>
        <fullName evidence="14">Bifunctional adenosylcobalamin biosynthesis protein</fullName>
        <ecNumber evidence="14">2.7.1.156</ecNumber>
        <ecNumber evidence="14">2.7.7.62</ecNumber>
    </recommendedName>
</protein>
<keyword evidence="11 14" id="KW-0418">Kinase</keyword>
<dbReference type="InterPro" id="IPR003203">
    <property type="entry name" value="CobU/CobP"/>
</dbReference>
<feature type="binding site" evidence="16">
    <location>
        <position position="87"/>
    </location>
    <ligand>
        <name>GTP</name>
        <dbReference type="ChEBI" id="CHEBI:37565"/>
    </ligand>
</feature>
<keyword evidence="8 14" id="KW-0169">Cobalamin biosynthesis</keyword>
<comment type="similarity">
    <text evidence="7 14">Belongs to the CobU/CobP family.</text>
</comment>
<evidence type="ECO:0000313" key="18">
    <source>
        <dbReference type="Proteomes" id="UP000322080"/>
    </source>
</evidence>
<dbReference type="PIRSF" id="PIRSF006135">
    <property type="entry name" value="CobU"/>
    <property type="match status" value="1"/>
</dbReference>
<feature type="binding site" evidence="16">
    <location>
        <begin position="13"/>
        <end position="20"/>
    </location>
    <ligand>
        <name>GTP</name>
        <dbReference type="ChEBI" id="CHEBI:37565"/>
    </ligand>
</feature>
<keyword evidence="9 14" id="KW-0808">Transferase</keyword>
<dbReference type="EC" id="2.7.1.156" evidence="14"/>